<dbReference type="eggNOG" id="COG1670">
    <property type="taxonomic scope" value="Bacteria"/>
</dbReference>
<dbReference type="EMBL" id="HE717023">
    <property type="protein sequence ID" value="CCG44172.1"/>
    <property type="molecule type" value="Genomic_DNA"/>
</dbReference>
<dbReference type="PATRIC" id="fig|866895.3.peg.806"/>
<dbReference type="HOGENOM" id="CLU_013985_3_0_9"/>
<protein>
    <submittedName>
        <fullName evidence="2">Acetyltransferase, GNAT family</fullName>
    </submittedName>
</protein>
<dbReference type="PANTHER" id="PTHR43441:SF12">
    <property type="entry name" value="RIBOSOMAL N-ACETYLTRANSFERASE YDAF-RELATED"/>
    <property type="match status" value="1"/>
</dbReference>
<accession>I0JJ54</accession>
<reference evidence="2 3" key="1">
    <citation type="journal article" date="2013" name="Environ. Microbiol.">
        <title>Chloride and organic osmolytes: a hybrid strategy to cope with elevated salinities by the moderately halophilic, chloride-dependent bacterium Halobacillus halophilus.</title>
        <authorList>
            <person name="Saum S.H."/>
            <person name="Pfeiffer F."/>
            <person name="Palm P."/>
            <person name="Rampp M."/>
            <person name="Schuster S.C."/>
            <person name="Muller V."/>
            <person name="Oesterhelt D."/>
        </authorList>
    </citation>
    <scope>NUCLEOTIDE SEQUENCE [LARGE SCALE GENOMIC DNA]</scope>
    <source>
        <strain evidence="3">ATCC 35676 / DSM 2266 / JCM 20832 / KCTC 3685 / LMG 17431 / NBRC 102448 / NCIMB 2269</strain>
    </source>
</reference>
<evidence type="ECO:0000313" key="2">
    <source>
        <dbReference type="EMBL" id="CCG44172.1"/>
    </source>
</evidence>
<dbReference type="SUPFAM" id="SSF55729">
    <property type="entry name" value="Acyl-CoA N-acyltransferases (Nat)"/>
    <property type="match status" value="1"/>
</dbReference>
<dbReference type="InterPro" id="IPR016181">
    <property type="entry name" value="Acyl_CoA_acyltransferase"/>
</dbReference>
<dbReference type="PROSITE" id="PS51186">
    <property type="entry name" value="GNAT"/>
    <property type="match status" value="1"/>
</dbReference>
<dbReference type="GO" id="GO:0008999">
    <property type="term" value="F:protein-N-terminal-alanine acetyltransferase activity"/>
    <property type="evidence" value="ECO:0007669"/>
    <property type="project" value="TreeGrafter"/>
</dbReference>
<feature type="domain" description="N-acetyltransferase" evidence="1">
    <location>
        <begin position="24"/>
        <end position="176"/>
    </location>
</feature>
<dbReference type="Gene3D" id="3.40.630.30">
    <property type="match status" value="1"/>
</dbReference>
<dbReference type="STRING" id="866895.HBHAL_1808"/>
<evidence type="ECO:0000259" key="1">
    <source>
        <dbReference type="PROSITE" id="PS51186"/>
    </source>
</evidence>
<evidence type="ECO:0000313" key="3">
    <source>
        <dbReference type="Proteomes" id="UP000007397"/>
    </source>
</evidence>
<sequence>MFTYKIDEEVSLKLIEHKDAEELFTLSNLSREHLRVWLPWIDFTHSAEDTKKFIQASLERYARNNGLTVCILLNGNIAGVVDFHEIDWSHKRTSIGYWMGTEYTGRGLLNRACRHLFTYAFEDLGLNRIEIRAAEENLKSRAIPERLGFVQEGIIRDAANMYGSYVNHVVYGMLAKDWLPDKR</sequence>
<keyword evidence="3" id="KW-1185">Reference proteome</keyword>
<dbReference type="Pfam" id="PF13302">
    <property type="entry name" value="Acetyltransf_3"/>
    <property type="match status" value="1"/>
</dbReference>
<dbReference type="InterPro" id="IPR000182">
    <property type="entry name" value="GNAT_dom"/>
</dbReference>
<proteinExistence type="predicted"/>
<dbReference type="AlphaFoldDB" id="I0JJ54"/>
<dbReference type="InterPro" id="IPR051908">
    <property type="entry name" value="Ribosomal_N-acetyltransferase"/>
</dbReference>
<organism evidence="2 3">
    <name type="scientific">Halobacillus halophilus (strain ATCC 35676 / DSM 2266 / JCM 20832 / KCTC 3685 / LMG 17431 / NBRC 102448 / NCIMB 2269)</name>
    <name type="common">Sporosarcina halophila</name>
    <dbReference type="NCBI Taxonomy" id="866895"/>
    <lineage>
        <taxon>Bacteria</taxon>
        <taxon>Bacillati</taxon>
        <taxon>Bacillota</taxon>
        <taxon>Bacilli</taxon>
        <taxon>Bacillales</taxon>
        <taxon>Bacillaceae</taxon>
        <taxon>Halobacillus</taxon>
    </lineage>
</organism>
<dbReference type="Proteomes" id="UP000007397">
    <property type="component" value="Chromosome"/>
</dbReference>
<dbReference type="RefSeq" id="WP_014642076.1">
    <property type="nucleotide sequence ID" value="NC_017668.1"/>
</dbReference>
<dbReference type="PANTHER" id="PTHR43441">
    <property type="entry name" value="RIBOSOMAL-PROTEIN-SERINE ACETYLTRANSFERASE"/>
    <property type="match status" value="1"/>
</dbReference>
<name>I0JJ54_HALH3</name>
<dbReference type="GO" id="GO:1990189">
    <property type="term" value="F:protein N-terminal-serine acetyltransferase activity"/>
    <property type="evidence" value="ECO:0007669"/>
    <property type="project" value="TreeGrafter"/>
</dbReference>
<dbReference type="GO" id="GO:0005737">
    <property type="term" value="C:cytoplasm"/>
    <property type="evidence" value="ECO:0007669"/>
    <property type="project" value="TreeGrafter"/>
</dbReference>
<dbReference type="KEGG" id="hhd:HBHAL_1808"/>
<gene>
    <name evidence="2" type="ordered locus">HBHAL_1808</name>
</gene>